<evidence type="ECO:0000259" key="1">
    <source>
        <dbReference type="PROSITE" id="PS51186"/>
    </source>
</evidence>
<reference evidence="3" key="1">
    <citation type="submission" date="2017-03" db="EMBL/GenBank/DDBJ databases">
        <title>Full genome sequence of a non-lethal Shewanella isolate that potentiates virulence of Vibio parahaemolyticus causing acute hepatopancreatic necrosis disease (AHPND) in shrimp.</title>
        <authorList>
            <person name="Prachumwat A."/>
            <person name="Sritunyalucksana K."/>
        </authorList>
    </citation>
    <scope>NUCLEOTIDE SEQUENCE [LARGE SCALE GENOMIC DNA]</scope>
    <source>
        <strain evidence="3">TH2012</strain>
    </source>
</reference>
<protein>
    <submittedName>
        <fullName evidence="2">Acetyltransferase</fullName>
    </submittedName>
</protein>
<accession>A0ABM7D1R1</accession>
<dbReference type="Pfam" id="PF13673">
    <property type="entry name" value="Acetyltransf_10"/>
    <property type="match status" value="1"/>
</dbReference>
<proteinExistence type="predicted"/>
<name>A0ABM7D1R1_9GAMM</name>
<evidence type="ECO:0000313" key="2">
    <source>
        <dbReference type="EMBL" id="AZQ10341.1"/>
    </source>
</evidence>
<dbReference type="SUPFAM" id="SSF55729">
    <property type="entry name" value="Acyl-CoA N-acyltransferases (Nat)"/>
    <property type="match status" value="1"/>
</dbReference>
<gene>
    <name evidence="2" type="ORF">STH12_01211</name>
</gene>
<organism evidence="2 3">
    <name type="scientific">Shewanella khirikhana</name>
    <dbReference type="NCBI Taxonomy" id="1965282"/>
    <lineage>
        <taxon>Bacteria</taxon>
        <taxon>Pseudomonadati</taxon>
        <taxon>Pseudomonadota</taxon>
        <taxon>Gammaproteobacteria</taxon>
        <taxon>Alteromonadales</taxon>
        <taxon>Shewanellaceae</taxon>
        <taxon>Shewanella</taxon>
    </lineage>
</organism>
<dbReference type="PANTHER" id="PTHR43451:SF1">
    <property type="entry name" value="ACETYLTRANSFERASE"/>
    <property type="match status" value="1"/>
</dbReference>
<dbReference type="CDD" id="cd04301">
    <property type="entry name" value="NAT_SF"/>
    <property type="match status" value="1"/>
</dbReference>
<dbReference type="EMBL" id="CP020373">
    <property type="protein sequence ID" value="AZQ10341.1"/>
    <property type="molecule type" value="Genomic_DNA"/>
</dbReference>
<dbReference type="Proteomes" id="UP000278437">
    <property type="component" value="Chromosome"/>
</dbReference>
<dbReference type="InterPro" id="IPR000182">
    <property type="entry name" value="GNAT_dom"/>
</dbReference>
<evidence type="ECO:0000313" key="3">
    <source>
        <dbReference type="Proteomes" id="UP000278437"/>
    </source>
</evidence>
<dbReference type="PANTHER" id="PTHR43451">
    <property type="entry name" value="ACETYLTRANSFERASE (GNAT) FAMILY PROTEIN"/>
    <property type="match status" value="1"/>
</dbReference>
<sequence length="174" mass="18567">MNGSMNSNENSDEHSNESCVQSVNADLSIAPVSPADLHAITALVLAIARADIFPGLSEEGQATFLNRVLPDIETCFVSSNFFAIKACQAGKLLGFAALRDGNYLTHLFVDKSVQGAGLGKALLRSVLCKSGSGEVSLRSSVNAVPFYERHGFYATGPEALVNGIRFMPMSLKRK</sequence>
<keyword evidence="3" id="KW-1185">Reference proteome</keyword>
<dbReference type="InterPro" id="IPR016181">
    <property type="entry name" value="Acyl_CoA_acyltransferase"/>
</dbReference>
<dbReference type="PROSITE" id="PS51186">
    <property type="entry name" value="GNAT"/>
    <property type="match status" value="1"/>
</dbReference>
<dbReference type="InterPro" id="IPR052564">
    <property type="entry name" value="N-acetyltrans/Recomb-assoc"/>
</dbReference>
<feature type="domain" description="N-acetyltransferase" evidence="1">
    <location>
        <begin position="27"/>
        <end position="174"/>
    </location>
</feature>
<dbReference type="Gene3D" id="3.40.630.30">
    <property type="match status" value="1"/>
</dbReference>